<keyword evidence="4" id="KW-0963">Cytoplasm</keyword>
<dbReference type="STRING" id="1160509.A0A3N4IV40"/>
<dbReference type="SUPFAM" id="SSF51735">
    <property type="entry name" value="NAD(P)-binding Rossmann-fold domains"/>
    <property type="match status" value="1"/>
</dbReference>
<keyword evidence="5" id="KW-0521">NADP</keyword>
<dbReference type="AlphaFoldDB" id="A0A3N4IV40"/>
<evidence type="ECO:0000313" key="10">
    <source>
        <dbReference type="Proteomes" id="UP000275078"/>
    </source>
</evidence>
<evidence type="ECO:0000256" key="7">
    <source>
        <dbReference type="ARBA" id="ARBA00040296"/>
    </source>
</evidence>
<dbReference type="InterPro" id="IPR036291">
    <property type="entry name" value="NAD(P)-bd_dom_sf"/>
</dbReference>
<dbReference type="InterPro" id="IPR051164">
    <property type="entry name" value="NmrA-like_oxidored"/>
</dbReference>
<dbReference type="FunFam" id="3.40.50.720:FF:000181">
    <property type="entry name" value="NmrA-like family domain-containing protein 1"/>
    <property type="match status" value="1"/>
</dbReference>
<evidence type="ECO:0000313" key="9">
    <source>
        <dbReference type="EMBL" id="RPA88141.1"/>
    </source>
</evidence>
<organism evidence="9 10">
    <name type="scientific">Ascobolus immersus RN42</name>
    <dbReference type="NCBI Taxonomy" id="1160509"/>
    <lineage>
        <taxon>Eukaryota</taxon>
        <taxon>Fungi</taxon>
        <taxon>Dikarya</taxon>
        <taxon>Ascomycota</taxon>
        <taxon>Pezizomycotina</taxon>
        <taxon>Pezizomycetes</taxon>
        <taxon>Pezizales</taxon>
        <taxon>Ascobolaceae</taxon>
        <taxon>Ascobolus</taxon>
    </lineage>
</organism>
<evidence type="ECO:0000256" key="1">
    <source>
        <dbReference type="ARBA" id="ARBA00004123"/>
    </source>
</evidence>
<protein>
    <recommendedName>
        <fullName evidence="7">NmrA-like family domain-containing protein 1</fullName>
    </recommendedName>
</protein>
<dbReference type="Pfam" id="PF05368">
    <property type="entry name" value="NmrA"/>
    <property type="match status" value="1"/>
</dbReference>
<name>A0A3N4IV40_ASCIM</name>
<sequence length="324" mass="35496">MSSNTKQTLVVFGATGSQGGSVAKSILKDPETAAKYHVRCITRDTEKPSAKALIDLGAEVVKADLNDKESLRMALTGADDVFLVTNFWETKDPDVEIQQGKNVADVCKELAVKHLVWSSLPNITKISSGKFTHVYHFDSKAAVEDYIRSLGIPASFFLAGFYMENIPSGMMRKTSPEGAAEDWTFALPITEKAQIPMFAASADTGKYVKAMLLNKEAVLGRQVPGATAYYDPVRIAKEFGEATGKKGLFVSIDPEDFKKSLQAGNLEKLKLGVDEKIQLDLMEGMLLLDDVGYFGGESLEWGNSLVKEPLTTWKEFAKECPTFN</sequence>
<keyword evidence="6" id="KW-0539">Nucleus</keyword>
<dbReference type="Proteomes" id="UP000275078">
    <property type="component" value="Unassembled WGS sequence"/>
</dbReference>
<dbReference type="InterPro" id="IPR008030">
    <property type="entry name" value="NmrA-like"/>
</dbReference>
<evidence type="ECO:0000256" key="4">
    <source>
        <dbReference type="ARBA" id="ARBA00022490"/>
    </source>
</evidence>
<comment type="similarity">
    <text evidence="3">Belongs to the NmrA-type oxidoreductase family.</text>
</comment>
<dbReference type="OrthoDB" id="3358371at2759"/>
<gene>
    <name evidence="9" type="ORF">BJ508DRAFT_410021</name>
</gene>
<evidence type="ECO:0000256" key="6">
    <source>
        <dbReference type="ARBA" id="ARBA00023242"/>
    </source>
</evidence>
<accession>A0A3N4IV40</accession>
<evidence type="ECO:0000259" key="8">
    <source>
        <dbReference type="Pfam" id="PF05368"/>
    </source>
</evidence>
<reference evidence="9 10" key="1">
    <citation type="journal article" date="2018" name="Nat. Ecol. Evol.">
        <title>Pezizomycetes genomes reveal the molecular basis of ectomycorrhizal truffle lifestyle.</title>
        <authorList>
            <person name="Murat C."/>
            <person name="Payen T."/>
            <person name="Noel B."/>
            <person name="Kuo A."/>
            <person name="Morin E."/>
            <person name="Chen J."/>
            <person name="Kohler A."/>
            <person name="Krizsan K."/>
            <person name="Balestrini R."/>
            <person name="Da Silva C."/>
            <person name="Montanini B."/>
            <person name="Hainaut M."/>
            <person name="Levati E."/>
            <person name="Barry K.W."/>
            <person name="Belfiori B."/>
            <person name="Cichocki N."/>
            <person name="Clum A."/>
            <person name="Dockter R.B."/>
            <person name="Fauchery L."/>
            <person name="Guy J."/>
            <person name="Iotti M."/>
            <person name="Le Tacon F."/>
            <person name="Lindquist E.A."/>
            <person name="Lipzen A."/>
            <person name="Malagnac F."/>
            <person name="Mello A."/>
            <person name="Molinier V."/>
            <person name="Miyauchi S."/>
            <person name="Poulain J."/>
            <person name="Riccioni C."/>
            <person name="Rubini A."/>
            <person name="Sitrit Y."/>
            <person name="Splivallo R."/>
            <person name="Traeger S."/>
            <person name="Wang M."/>
            <person name="Zifcakova L."/>
            <person name="Wipf D."/>
            <person name="Zambonelli A."/>
            <person name="Paolocci F."/>
            <person name="Nowrousian M."/>
            <person name="Ottonello S."/>
            <person name="Baldrian P."/>
            <person name="Spatafora J.W."/>
            <person name="Henrissat B."/>
            <person name="Nagy L.G."/>
            <person name="Aury J.M."/>
            <person name="Wincker P."/>
            <person name="Grigoriev I.V."/>
            <person name="Bonfante P."/>
            <person name="Martin F.M."/>
        </authorList>
    </citation>
    <scope>NUCLEOTIDE SEQUENCE [LARGE SCALE GENOMIC DNA]</scope>
    <source>
        <strain evidence="9 10">RN42</strain>
    </source>
</reference>
<dbReference type="Gene3D" id="3.90.25.10">
    <property type="entry name" value="UDP-galactose 4-epimerase, domain 1"/>
    <property type="match status" value="1"/>
</dbReference>
<dbReference type="PANTHER" id="PTHR42748">
    <property type="entry name" value="NITROGEN METABOLITE REPRESSION PROTEIN NMRA FAMILY MEMBER"/>
    <property type="match status" value="1"/>
</dbReference>
<dbReference type="EMBL" id="ML119645">
    <property type="protein sequence ID" value="RPA88141.1"/>
    <property type="molecule type" value="Genomic_DNA"/>
</dbReference>
<evidence type="ECO:0000256" key="2">
    <source>
        <dbReference type="ARBA" id="ARBA00004556"/>
    </source>
</evidence>
<dbReference type="GO" id="GO:0005634">
    <property type="term" value="C:nucleus"/>
    <property type="evidence" value="ECO:0007669"/>
    <property type="project" value="UniProtKB-SubCell"/>
</dbReference>
<dbReference type="Gene3D" id="3.40.50.720">
    <property type="entry name" value="NAD(P)-binding Rossmann-like Domain"/>
    <property type="match status" value="1"/>
</dbReference>
<feature type="domain" description="NmrA-like" evidence="8">
    <location>
        <begin position="5"/>
        <end position="317"/>
    </location>
</feature>
<keyword evidence="10" id="KW-1185">Reference proteome</keyword>
<evidence type="ECO:0000256" key="3">
    <source>
        <dbReference type="ARBA" id="ARBA00006328"/>
    </source>
</evidence>
<comment type="subcellular location">
    <subcellularLocation>
        <location evidence="2">Cytoplasm</location>
        <location evidence="2">Perinuclear region</location>
    </subcellularLocation>
    <subcellularLocation>
        <location evidence="1">Nucleus</location>
    </subcellularLocation>
</comment>
<dbReference type="GO" id="GO:0048471">
    <property type="term" value="C:perinuclear region of cytoplasm"/>
    <property type="evidence" value="ECO:0007669"/>
    <property type="project" value="UniProtKB-SubCell"/>
</dbReference>
<dbReference type="CDD" id="cd05251">
    <property type="entry name" value="NmrA_like_SDR_a"/>
    <property type="match status" value="1"/>
</dbReference>
<dbReference type="PANTHER" id="PTHR42748:SF31">
    <property type="entry name" value="NMRA-LIKE DOMAIN-CONTAINING PROTEIN-RELATED"/>
    <property type="match status" value="1"/>
</dbReference>
<evidence type="ECO:0000256" key="5">
    <source>
        <dbReference type="ARBA" id="ARBA00022857"/>
    </source>
</evidence>
<proteinExistence type="inferred from homology"/>